<protein>
    <recommendedName>
        <fullName evidence="3">VP11</fullName>
    </recommendedName>
</protein>
<dbReference type="AlphaFoldDB" id="A0A6C0IIG4"/>
<name>A0A6C0IIG4_9ZZZZ</name>
<evidence type="ECO:0008006" key="3">
    <source>
        <dbReference type="Google" id="ProtNLM"/>
    </source>
</evidence>
<organism evidence="2">
    <name type="scientific">viral metagenome</name>
    <dbReference type="NCBI Taxonomy" id="1070528"/>
    <lineage>
        <taxon>unclassified sequences</taxon>
        <taxon>metagenomes</taxon>
        <taxon>organismal metagenomes</taxon>
    </lineage>
</organism>
<accession>A0A6C0IIG4</accession>
<sequence>MINDTSLNTHIKDMRYNEQWTEGIFDILDRIRVNCYELSEIHSYKYDYYKEVAKAYRIPIIVLSGINTFAAVGLDGAMDSRHISILTSLISLACGIITAVELYLNVQKKMENELISHKEYYKLSLEIYKTIKIEADKRGVDGKTFLDDKFNAYEKLLQNSNDAKEYSVMQTDYLTPPLMEDTRTHVEQEHNTKIPKYFKIPSIESITSPKWHQMKKEREKRSEIRNKYSRRSNLVNVLETHSEGYEHSDSVSISTHDDNDVDVPITITMKYNQFDKNDNDDKI</sequence>
<keyword evidence="1" id="KW-0472">Membrane</keyword>
<keyword evidence="1" id="KW-1133">Transmembrane helix</keyword>
<feature type="transmembrane region" description="Helical" evidence="1">
    <location>
        <begin position="83"/>
        <end position="104"/>
    </location>
</feature>
<proteinExistence type="predicted"/>
<dbReference type="EMBL" id="MN740199">
    <property type="protein sequence ID" value="QHT93008.1"/>
    <property type="molecule type" value="Genomic_DNA"/>
</dbReference>
<feature type="transmembrane region" description="Helical" evidence="1">
    <location>
        <begin position="55"/>
        <end position="77"/>
    </location>
</feature>
<evidence type="ECO:0000256" key="1">
    <source>
        <dbReference type="SAM" id="Phobius"/>
    </source>
</evidence>
<evidence type="ECO:0000313" key="2">
    <source>
        <dbReference type="EMBL" id="QHT93008.1"/>
    </source>
</evidence>
<keyword evidence="1" id="KW-0812">Transmembrane</keyword>
<reference evidence="2" key="1">
    <citation type="journal article" date="2020" name="Nature">
        <title>Giant virus diversity and host interactions through global metagenomics.</title>
        <authorList>
            <person name="Schulz F."/>
            <person name="Roux S."/>
            <person name="Paez-Espino D."/>
            <person name="Jungbluth S."/>
            <person name="Walsh D.A."/>
            <person name="Denef V.J."/>
            <person name="McMahon K.D."/>
            <person name="Konstantinidis K.T."/>
            <person name="Eloe-Fadrosh E.A."/>
            <person name="Kyrpides N.C."/>
            <person name="Woyke T."/>
        </authorList>
    </citation>
    <scope>NUCLEOTIDE SEQUENCE</scope>
    <source>
        <strain evidence="2">GVMAG-M-3300023210-19</strain>
    </source>
</reference>